<dbReference type="GO" id="GO:0031177">
    <property type="term" value="F:phosphopantetheine binding"/>
    <property type="evidence" value="ECO:0007669"/>
    <property type="project" value="TreeGrafter"/>
</dbReference>
<dbReference type="Pfam" id="PF00668">
    <property type="entry name" value="Condensation"/>
    <property type="match status" value="2"/>
</dbReference>
<evidence type="ECO:0000256" key="1">
    <source>
        <dbReference type="ARBA" id="ARBA00001957"/>
    </source>
</evidence>
<dbReference type="GO" id="GO:0044550">
    <property type="term" value="P:secondary metabolite biosynthetic process"/>
    <property type="evidence" value="ECO:0007669"/>
    <property type="project" value="TreeGrafter"/>
</dbReference>
<evidence type="ECO:0000256" key="3">
    <source>
        <dbReference type="ARBA" id="ARBA00022598"/>
    </source>
</evidence>
<dbReference type="PANTHER" id="PTHR45527:SF10">
    <property type="entry name" value="PYOCHELIN SYNTHASE PCHF"/>
    <property type="match status" value="1"/>
</dbReference>
<dbReference type="GO" id="GO:0008610">
    <property type="term" value="P:lipid biosynthetic process"/>
    <property type="evidence" value="ECO:0007669"/>
    <property type="project" value="UniProtKB-ARBA"/>
</dbReference>
<dbReference type="GO" id="GO:0016874">
    <property type="term" value="F:ligase activity"/>
    <property type="evidence" value="ECO:0007669"/>
    <property type="project" value="UniProtKB-KW"/>
</dbReference>
<feature type="domain" description="Carrier" evidence="4">
    <location>
        <begin position="1082"/>
        <end position="1157"/>
    </location>
</feature>
<dbReference type="PROSITE" id="PS00455">
    <property type="entry name" value="AMP_BINDING"/>
    <property type="match status" value="1"/>
</dbReference>
<evidence type="ECO:0000259" key="4">
    <source>
        <dbReference type="PROSITE" id="PS50075"/>
    </source>
</evidence>
<dbReference type="Gene3D" id="3.40.50.12780">
    <property type="entry name" value="N-terminal domain of ligase-like"/>
    <property type="match status" value="1"/>
</dbReference>
<dbReference type="SUPFAM" id="SSF47336">
    <property type="entry name" value="ACP-like"/>
    <property type="match status" value="2"/>
</dbReference>
<dbReference type="Pfam" id="PF13193">
    <property type="entry name" value="AMP-binding_C"/>
    <property type="match status" value="1"/>
</dbReference>
<organism evidence="5 6">
    <name type="scientific">Finegoldia magna</name>
    <name type="common">Peptostreptococcus magnus</name>
    <dbReference type="NCBI Taxonomy" id="1260"/>
    <lineage>
        <taxon>Bacteria</taxon>
        <taxon>Bacillati</taxon>
        <taxon>Bacillota</taxon>
        <taxon>Tissierellia</taxon>
        <taxon>Tissierellales</taxon>
        <taxon>Peptoniphilaceae</taxon>
        <taxon>Finegoldia</taxon>
    </lineage>
</organism>
<dbReference type="CDD" id="cd19535">
    <property type="entry name" value="Cyc_NRPS"/>
    <property type="match status" value="2"/>
</dbReference>
<feature type="domain" description="Carrier" evidence="4">
    <location>
        <begin position="38"/>
        <end position="113"/>
    </location>
</feature>
<dbReference type="PROSITE" id="PS50075">
    <property type="entry name" value="CARRIER"/>
    <property type="match status" value="2"/>
</dbReference>
<dbReference type="InterPro" id="IPR001242">
    <property type="entry name" value="Condensation_dom"/>
</dbReference>
<dbReference type="Pfam" id="PF00501">
    <property type="entry name" value="AMP-binding"/>
    <property type="match status" value="1"/>
</dbReference>
<dbReference type="Gene3D" id="3.30.300.30">
    <property type="match status" value="1"/>
</dbReference>
<dbReference type="InterPro" id="IPR057737">
    <property type="entry name" value="Condensation_MtbB-like"/>
</dbReference>
<dbReference type="GO" id="GO:0005737">
    <property type="term" value="C:cytoplasm"/>
    <property type="evidence" value="ECO:0007669"/>
    <property type="project" value="TreeGrafter"/>
</dbReference>
<dbReference type="Gene3D" id="1.10.1200.10">
    <property type="entry name" value="ACP-like"/>
    <property type="match status" value="2"/>
</dbReference>
<dbReference type="Proteomes" id="UP000215546">
    <property type="component" value="Unassembled WGS sequence"/>
</dbReference>
<dbReference type="InterPro" id="IPR023213">
    <property type="entry name" value="CAT-like_dom_sf"/>
</dbReference>
<keyword evidence="3" id="KW-0436">Ligase</keyword>
<comment type="cofactor">
    <cofactor evidence="1">
        <name>pantetheine 4'-phosphate</name>
        <dbReference type="ChEBI" id="CHEBI:47942"/>
    </cofactor>
</comment>
<dbReference type="InterPro" id="IPR020845">
    <property type="entry name" value="AMP-binding_CS"/>
</dbReference>
<dbReference type="Pfam" id="PF00550">
    <property type="entry name" value="PP-binding"/>
    <property type="match status" value="2"/>
</dbReference>
<dbReference type="SUPFAM" id="SSF52777">
    <property type="entry name" value="CoA-dependent acyltransferases"/>
    <property type="match status" value="4"/>
</dbReference>
<dbReference type="Gene3D" id="3.30.559.30">
    <property type="entry name" value="Nonribosomal peptide synthetase, condensation domain"/>
    <property type="match status" value="2"/>
</dbReference>
<dbReference type="InterPro" id="IPR009081">
    <property type="entry name" value="PP-bd_ACP"/>
</dbReference>
<gene>
    <name evidence="5" type="ORF">B9N55_09440</name>
</gene>
<evidence type="ECO:0000313" key="6">
    <source>
        <dbReference type="Proteomes" id="UP000215546"/>
    </source>
</evidence>
<dbReference type="InterPro" id="IPR045851">
    <property type="entry name" value="AMP-bd_C_sf"/>
</dbReference>
<dbReference type="GO" id="GO:0043041">
    <property type="term" value="P:amino acid activation for nonribosomal peptide biosynthetic process"/>
    <property type="evidence" value="ECO:0007669"/>
    <property type="project" value="TreeGrafter"/>
</dbReference>
<dbReference type="RefSeq" id="WP_148132019.1">
    <property type="nucleotide sequence ID" value="NZ_NDYE01000024.1"/>
</dbReference>
<evidence type="ECO:0000256" key="2">
    <source>
        <dbReference type="ARBA" id="ARBA00004924"/>
    </source>
</evidence>
<evidence type="ECO:0000313" key="5">
    <source>
        <dbReference type="EMBL" id="OXZ30943.1"/>
    </source>
</evidence>
<dbReference type="InterPro" id="IPR010071">
    <property type="entry name" value="AA_adenyl_dom"/>
</dbReference>
<dbReference type="InterPro" id="IPR042099">
    <property type="entry name" value="ANL_N_sf"/>
</dbReference>
<comment type="caution">
    <text evidence="5">The sequence shown here is derived from an EMBL/GenBank/DDBJ whole genome shotgun (WGS) entry which is preliminary data.</text>
</comment>
<protein>
    <recommendedName>
        <fullName evidence="4">Carrier domain-containing protein</fullName>
    </recommendedName>
</protein>
<dbReference type="FunFam" id="3.30.559.30:FF:000006">
    <property type="entry name" value="Yersiniabactin polyketide/non-ribosomal peptide synthetase"/>
    <property type="match status" value="1"/>
</dbReference>
<dbReference type="PANTHER" id="PTHR45527">
    <property type="entry name" value="NONRIBOSOMAL PEPTIDE SYNTHETASE"/>
    <property type="match status" value="1"/>
</dbReference>
<proteinExistence type="predicted"/>
<dbReference type="InterPro" id="IPR025110">
    <property type="entry name" value="AMP-bd_C"/>
</dbReference>
<sequence length="1634" mass="188325">MVPQYYERISSIPININGKVDKKKLQKPETKSKDNIVLPRTEMEKNVSMIWEEVLNISPISVKDSFMNLGGDSIKMVKVLSEMTKILGIKISFKEFIKENSIEKISFLLERKTSNSKSNIYPYMRHNSDNEYEEFPLTDVQMAYLLGRDEKFALGGVSTHGYYEILTKLDIKTLEINLNRLIQKQPMLRTIINDKGKQQMLKNVPYYKIKTTDLTSLDVKDVNKEIINERKRMSHHVFDVSEWPLFEFKAFKISESEYYLFIGIDLLIADGSSMRILVKGLLDNDIKTSTNLFNYKDYVEALEDFKNSETYSDDKKYWENKILSLPSSPGLPLKGSINEIIKPYFKRCESVVGNELWTRIKSISRSEGITVSSLLYSAYAYILGYWSNQPELTVNVTVFTRYPFNENVNNIIGDFTSVILVDSDVKNVTNFWDFAKKSQKNMLEALEHRHYDGINVIREIKKKKGLQNQAIMPVVFTSLLFSMDEEDNSTINDLGEIKMGVSQTSQVYLDYQVMETKEGLSVTWDYVEELFDESMINQMFNQYISLIESLAGENVVYPSLSDRDNSLVKSYNETEEDIPSTTVQDEFSKIVEKYPDKVIVKDKNGGITCKELDEKSAQICNFLLEKGIQQGDVVAVLGERKKETIINILGILKSGAAYVAIDPDHPLERQKYILKNSGSSLYIDKDFYERNSISNYSSANPQIEYDPSELAYIIYTSGSTGKPKGVAITHEAAMNTVIDINRKFSVDKEDKIIGLSSMCFDLSVYDIFGSLTTGATLVEIPDIHDMHYVSEIIEQEGITIWNSVPAVMDMLVSNNEIQNKDLEIDSDDIIDVKLEESSLRLVLLSGDWIPVSLPEKIKEQYENAEVISLGGATEASIWSIYYPIDKVDASWKSIPYGKPLANQEYYVLNYDLEDCPVGVAGELYIGGKGLAREYYRDEEKTKSAFINHSKYGRLYKTGDYGVMNRDGNIIFLGRKDYQVKIGGHRIELGEIENQLMKYEKVSNCTVVDWENDDGQKYLCAYIVSNEDFESEEMSKFLSLSLPEYMVPQYYERISSIPININGKVDKKKLQKPETKSKDNIVLPRTEMEKNVSMIWEEVLNISPISVKDSFMNLGGDSIKIVKIMSLISERFNLKIPYRDFLKYDTIEELTKFIIKKSEKSEKTESAEQRIYKYYEHNSDNEYEEFPLTDVQMAYLLGRDEKFALGGVSTHGYYEILTDMDISLLEYRLNKIIKSQSMFRTLFSPKGTQKVLKDIPYYKIVVEDVQICPKEVLKTKIINERKRMSHHVFDVSEWPLFEFKAFKISESEYYLFIGIDLLIADGSSMRILVKGLLENNDEISKNLFNYKDYVEALEDFKNSETYLDDKKYWYDKISLLPPAPELLLKRSIDEINRPHFRRCENIISNELWHKIKYIAKSKGITVSSLLYSAYAYILGYWSNQPELTLNVTVFTRYPFNENVNNIIGDFTSVILVDTNVRDVINFWDFAKNSQDKMFEALEHRHYDGINVIREIKKQKGLQDQAIMPVVFTSLLFSMDNDDNSTINDLGEIKMGVSQTSQVYLDYQVMETKEGLSITWDYVEELFDESMINQMFNQYISLVESLAGENIAYPDLSVHDSNLVKTYNETKEEIPSTTVQ</sequence>
<dbReference type="InterPro" id="IPR036736">
    <property type="entry name" value="ACP-like_sf"/>
</dbReference>
<dbReference type="EMBL" id="NDYE01000024">
    <property type="protein sequence ID" value="OXZ30943.1"/>
    <property type="molecule type" value="Genomic_DNA"/>
</dbReference>
<accession>A0A233VEY9</accession>
<dbReference type="SUPFAM" id="SSF56801">
    <property type="entry name" value="Acetyl-CoA synthetase-like"/>
    <property type="match status" value="1"/>
</dbReference>
<feature type="non-terminal residue" evidence="5">
    <location>
        <position position="1634"/>
    </location>
</feature>
<reference evidence="6" key="1">
    <citation type="submission" date="2017-04" db="EMBL/GenBank/DDBJ databases">
        <title>Finegoldia magna isolated from orthopedic joint implant-associated infections.</title>
        <authorList>
            <person name="Bjorklund S."/>
            <person name="Bruggemann H."/>
            <person name="Jensen A."/>
            <person name="Hellmark B."/>
            <person name="Soderquist B."/>
        </authorList>
    </citation>
    <scope>NUCLEOTIDE SEQUENCE [LARGE SCALE GENOMIC DNA]</scope>
    <source>
        <strain evidence="6">12T273</strain>
    </source>
</reference>
<dbReference type="NCBIfam" id="TIGR01733">
    <property type="entry name" value="AA-adenyl-dom"/>
    <property type="match status" value="1"/>
</dbReference>
<dbReference type="InterPro" id="IPR000873">
    <property type="entry name" value="AMP-dep_synth/lig_dom"/>
</dbReference>
<comment type="pathway">
    <text evidence="2">Siderophore biosynthesis.</text>
</comment>
<name>A0A233VEY9_FINMA</name>
<dbReference type="Gene3D" id="3.30.559.10">
    <property type="entry name" value="Chloramphenicol acetyltransferase-like domain"/>
    <property type="match status" value="2"/>
</dbReference>